<accession>A0A1U8IIQ3</accession>
<name>A0A1U8IIQ3_GOSHI</name>
<dbReference type="GeneID" id="107897135"/>
<keyword evidence="1" id="KW-1185">Reference proteome</keyword>
<dbReference type="Proteomes" id="UP000818029">
    <property type="component" value="Chromosome A10"/>
</dbReference>
<proteinExistence type="predicted"/>
<evidence type="ECO:0000313" key="1">
    <source>
        <dbReference type="Proteomes" id="UP000818029"/>
    </source>
</evidence>
<dbReference type="KEGG" id="ghi:107897135"/>
<reference evidence="2" key="2">
    <citation type="submission" date="2025-08" db="UniProtKB">
        <authorList>
            <consortium name="RefSeq"/>
        </authorList>
    </citation>
    <scope>IDENTIFICATION</scope>
</reference>
<sequence length="198" mass="23337">MKDIWNLQPRTRIIVEANQYGQPIGKESSKLAEFLSTIARTSSICPLNTKHWKHLSKYVLENILRIVHEKFDLQGKVKDSDILSHVGKLRKEFKSTLKTRYYKEMVQEGRPIEEIYENNPPSVHDDQWKWLVSDGEHHKLWHIQKRRKNLEQRCVMHILLVVQDMQPSMHSFLRRKAVNPRVLSSLDFNICAKMGVAN</sequence>
<protein>
    <submittedName>
        <fullName evidence="2">Uncharacterized protein</fullName>
    </submittedName>
</protein>
<evidence type="ECO:0000313" key="2">
    <source>
        <dbReference type="RefSeq" id="XP_040935090.1"/>
    </source>
</evidence>
<dbReference type="RefSeq" id="XP_040935090.1">
    <property type="nucleotide sequence ID" value="XM_041079156.1"/>
</dbReference>
<dbReference type="PANTHER" id="PTHR33144:SF48">
    <property type="entry name" value="PLANT TRANSPOSASE (PTTA_EN_SPM FAMILY)"/>
    <property type="match status" value="1"/>
</dbReference>
<dbReference type="PANTHER" id="PTHR33144">
    <property type="entry name" value="OS10G0409366 PROTEIN-RELATED"/>
    <property type="match status" value="1"/>
</dbReference>
<dbReference type="AlphaFoldDB" id="A0A1U8IIQ3"/>
<organism evidence="1 2">
    <name type="scientific">Gossypium hirsutum</name>
    <name type="common">Upland cotton</name>
    <name type="synonym">Gossypium mexicanum</name>
    <dbReference type="NCBI Taxonomy" id="3635"/>
    <lineage>
        <taxon>Eukaryota</taxon>
        <taxon>Viridiplantae</taxon>
        <taxon>Streptophyta</taxon>
        <taxon>Embryophyta</taxon>
        <taxon>Tracheophyta</taxon>
        <taxon>Spermatophyta</taxon>
        <taxon>Magnoliopsida</taxon>
        <taxon>eudicotyledons</taxon>
        <taxon>Gunneridae</taxon>
        <taxon>Pentapetalae</taxon>
        <taxon>rosids</taxon>
        <taxon>malvids</taxon>
        <taxon>Malvales</taxon>
        <taxon>Malvaceae</taxon>
        <taxon>Malvoideae</taxon>
        <taxon>Gossypium</taxon>
    </lineage>
</organism>
<gene>
    <name evidence="2" type="primary">LOC107897135</name>
</gene>
<reference evidence="1" key="1">
    <citation type="journal article" date="2020" name="Nat. Genet.">
        <title>Genomic diversifications of five Gossypium allopolyploid species and their impact on cotton improvement.</title>
        <authorList>
            <person name="Chen Z.J."/>
            <person name="Sreedasyam A."/>
            <person name="Ando A."/>
            <person name="Song Q."/>
            <person name="De Santiago L.M."/>
            <person name="Hulse-Kemp A.M."/>
            <person name="Ding M."/>
            <person name="Ye W."/>
            <person name="Kirkbride R.C."/>
            <person name="Jenkins J."/>
            <person name="Plott C."/>
            <person name="Lovell J."/>
            <person name="Lin Y.M."/>
            <person name="Vaughn R."/>
            <person name="Liu B."/>
            <person name="Simpson S."/>
            <person name="Scheffler B.E."/>
            <person name="Wen L."/>
            <person name="Saski C.A."/>
            <person name="Grover C.E."/>
            <person name="Hu G."/>
            <person name="Conover J.L."/>
            <person name="Carlson J.W."/>
            <person name="Shu S."/>
            <person name="Boston L.B."/>
            <person name="Williams M."/>
            <person name="Peterson D.G."/>
            <person name="McGee K."/>
            <person name="Jones D.C."/>
            <person name="Wendel J.F."/>
            <person name="Stelly D.M."/>
            <person name="Grimwood J."/>
            <person name="Schmutz J."/>
        </authorList>
    </citation>
    <scope>NUCLEOTIDE SEQUENCE [LARGE SCALE GENOMIC DNA]</scope>
    <source>
        <strain evidence="1">cv. TM-1</strain>
    </source>
</reference>